<gene>
    <name evidence="10" type="primary">pitA_1</name>
    <name evidence="10" type="ORF">SDC9_15955</name>
</gene>
<keyword evidence="6" id="KW-0769">Symport</keyword>
<feature type="transmembrane region" description="Helical" evidence="9">
    <location>
        <begin position="150"/>
        <end position="172"/>
    </location>
</feature>
<dbReference type="GO" id="GO:0005315">
    <property type="term" value="F:phosphate transmembrane transporter activity"/>
    <property type="evidence" value="ECO:0007669"/>
    <property type="project" value="InterPro"/>
</dbReference>
<evidence type="ECO:0000256" key="2">
    <source>
        <dbReference type="ARBA" id="ARBA00022448"/>
    </source>
</evidence>
<feature type="transmembrane region" description="Helical" evidence="9">
    <location>
        <begin position="49"/>
        <end position="76"/>
    </location>
</feature>
<reference evidence="10" key="1">
    <citation type="submission" date="2019-08" db="EMBL/GenBank/DDBJ databases">
        <authorList>
            <person name="Kucharzyk K."/>
            <person name="Murdoch R.W."/>
            <person name="Higgins S."/>
            <person name="Loffler F."/>
        </authorList>
    </citation>
    <scope>NUCLEOTIDE SEQUENCE</scope>
</reference>
<feature type="transmembrane region" description="Helical" evidence="9">
    <location>
        <begin position="439"/>
        <end position="464"/>
    </location>
</feature>
<dbReference type="PANTHER" id="PTHR11101">
    <property type="entry name" value="PHOSPHATE TRANSPORTER"/>
    <property type="match status" value="1"/>
</dbReference>
<organism evidence="10">
    <name type="scientific">bioreactor metagenome</name>
    <dbReference type="NCBI Taxonomy" id="1076179"/>
    <lineage>
        <taxon>unclassified sequences</taxon>
        <taxon>metagenomes</taxon>
        <taxon>ecological metagenomes</taxon>
    </lineage>
</organism>
<keyword evidence="5 9" id="KW-0812">Transmembrane</keyword>
<evidence type="ECO:0000256" key="5">
    <source>
        <dbReference type="ARBA" id="ARBA00022692"/>
    </source>
</evidence>
<protein>
    <submittedName>
        <fullName evidence="10">Low-affinity inorganic phosphate transporter 1</fullName>
    </submittedName>
</protein>
<name>A0A644TVI3_9ZZZZ</name>
<evidence type="ECO:0000256" key="9">
    <source>
        <dbReference type="SAM" id="Phobius"/>
    </source>
</evidence>
<comment type="subcellular location">
    <subcellularLocation>
        <location evidence="1">Cell membrane</location>
        <topology evidence="1">Multi-pass membrane protein</topology>
    </subcellularLocation>
</comment>
<keyword evidence="8 9" id="KW-0472">Membrane</keyword>
<keyword evidence="7 9" id="KW-1133">Transmembrane helix</keyword>
<evidence type="ECO:0000256" key="3">
    <source>
        <dbReference type="ARBA" id="ARBA00022475"/>
    </source>
</evidence>
<feature type="transmembrane region" description="Helical" evidence="9">
    <location>
        <begin position="124"/>
        <end position="144"/>
    </location>
</feature>
<sequence>MFGMDSYIFILFIACILCAVIFEFINGFHDTANAVATVIYTRTLKPRIAVIWSGLWNFLGVYLGGITVAMTIMHLLPLDVLIEQSMSLSISLILTLLITAIIWNIGTWYFGLPCSSSHTLIGSIFGASLALAYVTNTGIANLPWKKLEEAGLSLLVSPLFGFFMAILLMFLFGIFIKKKRFFAQVDKNKKPPFLVRLTLILTCTSVSFAHGSNDGQKGVGLMMIILICFLPTKFAIDPSKNPASMGGNIDHIAWVYNKVDYSAIHASDTALVNKSKHSIVRLKEISTILSNPEENTHKYNFEIRKNILILESASKVILDSESTDARASEELNKNIKQLKTYTEFVPWWVILIVSVSLGLGTMIGWKRIVVTIGEKIGKKHLSYAQGASAEIVAASTIAASTMLGLPVSTTHVLSSGIAGSMAYRGGIKNIQVDTVKSILLAWALTIPVAVIVSGGLFLLINWILH</sequence>
<keyword evidence="4" id="KW-0592">Phosphate transport</keyword>
<evidence type="ECO:0000256" key="1">
    <source>
        <dbReference type="ARBA" id="ARBA00004651"/>
    </source>
</evidence>
<keyword evidence="2" id="KW-0813">Transport</keyword>
<dbReference type="GO" id="GO:0005886">
    <property type="term" value="C:plasma membrane"/>
    <property type="evidence" value="ECO:0007669"/>
    <property type="project" value="UniProtKB-SubCell"/>
</dbReference>
<keyword evidence="3" id="KW-1003">Cell membrane</keyword>
<accession>A0A644TVI3</accession>
<dbReference type="EMBL" id="VSSQ01000051">
    <property type="protein sequence ID" value="MPL70202.1"/>
    <property type="molecule type" value="Genomic_DNA"/>
</dbReference>
<proteinExistence type="predicted"/>
<evidence type="ECO:0000256" key="7">
    <source>
        <dbReference type="ARBA" id="ARBA00022989"/>
    </source>
</evidence>
<dbReference type="Pfam" id="PF01384">
    <property type="entry name" value="PHO4"/>
    <property type="match status" value="1"/>
</dbReference>
<evidence type="ECO:0000256" key="4">
    <source>
        <dbReference type="ARBA" id="ARBA00022592"/>
    </source>
</evidence>
<comment type="caution">
    <text evidence="10">The sequence shown here is derived from an EMBL/GenBank/DDBJ whole genome shotgun (WGS) entry which is preliminary data.</text>
</comment>
<dbReference type="AlphaFoldDB" id="A0A644TVI3"/>
<dbReference type="InterPro" id="IPR001204">
    <property type="entry name" value="Phos_transporter"/>
</dbReference>
<evidence type="ECO:0000256" key="8">
    <source>
        <dbReference type="ARBA" id="ARBA00023136"/>
    </source>
</evidence>
<feature type="transmembrane region" description="Helical" evidence="9">
    <location>
        <begin position="88"/>
        <end position="112"/>
    </location>
</feature>
<feature type="transmembrane region" description="Helical" evidence="9">
    <location>
        <begin position="193"/>
        <end position="212"/>
    </location>
</feature>
<feature type="transmembrane region" description="Helical" evidence="9">
    <location>
        <begin position="6"/>
        <end position="28"/>
    </location>
</feature>
<evidence type="ECO:0000256" key="6">
    <source>
        <dbReference type="ARBA" id="ARBA00022847"/>
    </source>
</evidence>
<feature type="transmembrane region" description="Helical" evidence="9">
    <location>
        <begin position="218"/>
        <end position="236"/>
    </location>
</feature>
<feature type="transmembrane region" description="Helical" evidence="9">
    <location>
        <begin position="344"/>
        <end position="365"/>
    </location>
</feature>
<dbReference type="PANTHER" id="PTHR11101:SF65">
    <property type="entry name" value="LOW-AFFINITY INORGANIC PHOSPHATE TRANSPORTER PITA-RELATED"/>
    <property type="match status" value="1"/>
</dbReference>
<dbReference type="GO" id="GO:0035435">
    <property type="term" value="P:phosphate ion transmembrane transport"/>
    <property type="evidence" value="ECO:0007669"/>
    <property type="project" value="TreeGrafter"/>
</dbReference>
<dbReference type="GO" id="GO:0015293">
    <property type="term" value="F:symporter activity"/>
    <property type="evidence" value="ECO:0007669"/>
    <property type="project" value="UniProtKB-KW"/>
</dbReference>
<evidence type="ECO:0000313" key="10">
    <source>
        <dbReference type="EMBL" id="MPL70202.1"/>
    </source>
</evidence>